<dbReference type="PANTHER" id="PTHR38009">
    <property type="entry name" value="CONSERVED HYPOTHETICAL PHAGE TAIL PROTEIN"/>
    <property type="match status" value="1"/>
</dbReference>
<protein>
    <recommendedName>
        <fullName evidence="2">Phage tail protein</fullName>
    </recommendedName>
</protein>
<gene>
    <name evidence="1" type="ORF">SDC9_17736</name>
</gene>
<dbReference type="InterPro" id="IPR010667">
    <property type="entry name" value="Phage_T4_Gp19"/>
</dbReference>
<dbReference type="InterPro" id="IPR011747">
    <property type="entry name" value="CHP02241"/>
</dbReference>
<evidence type="ECO:0000313" key="1">
    <source>
        <dbReference type="EMBL" id="MPL71957.1"/>
    </source>
</evidence>
<reference evidence="1" key="1">
    <citation type="submission" date="2019-08" db="EMBL/GenBank/DDBJ databases">
        <authorList>
            <person name="Kucharzyk K."/>
            <person name="Murdoch R.W."/>
            <person name="Higgins S."/>
            <person name="Loffler F."/>
        </authorList>
    </citation>
    <scope>NUCLEOTIDE SEQUENCE</scope>
</reference>
<dbReference type="EMBL" id="VSSQ01000062">
    <property type="protein sequence ID" value="MPL71957.1"/>
    <property type="molecule type" value="Genomic_DNA"/>
</dbReference>
<accession>A0A644TZS3</accession>
<comment type="caution">
    <text evidence="1">The sequence shown here is derived from an EMBL/GenBank/DDBJ whole genome shotgun (WGS) entry which is preliminary data.</text>
</comment>
<organism evidence="1">
    <name type="scientific">bioreactor metagenome</name>
    <dbReference type="NCBI Taxonomy" id="1076179"/>
    <lineage>
        <taxon>unclassified sequences</taxon>
        <taxon>metagenomes</taxon>
        <taxon>ecological metagenomes</taxon>
    </lineage>
</organism>
<dbReference type="AlphaFoldDB" id="A0A644TZS3"/>
<dbReference type="GO" id="GO:0005198">
    <property type="term" value="F:structural molecule activity"/>
    <property type="evidence" value="ECO:0007669"/>
    <property type="project" value="InterPro"/>
</dbReference>
<dbReference type="NCBIfam" id="TIGR02241">
    <property type="entry name" value="conserved hypothetical phage tail region protein"/>
    <property type="match status" value="1"/>
</dbReference>
<sequence>MNNSTLSANHFTVQWGGSRIDFTEVSGLSIEYDLINYRGGASGETTVSTMPGLRKENTIILKRCISRGDNEFFEWISSNHFNSAQKRDLLISLLNELHEPVMTWKVKNAWPVKLEGPVLKADASEVAIETLQLVHEGISVENI</sequence>
<proteinExistence type="predicted"/>
<name>A0A644TZS3_9ZZZZ</name>
<dbReference type="PANTHER" id="PTHR38009:SF1">
    <property type="entry name" value="CONSERVED HYPOTHETICAL PHAGE TAIL PROTEIN"/>
    <property type="match status" value="1"/>
</dbReference>
<evidence type="ECO:0008006" key="2">
    <source>
        <dbReference type="Google" id="ProtNLM"/>
    </source>
</evidence>
<dbReference type="Pfam" id="PF06841">
    <property type="entry name" value="Phage_T4_gp19"/>
    <property type="match status" value="1"/>
</dbReference>